<dbReference type="PATRIC" id="fig|1397666.3.peg.460"/>
<dbReference type="GO" id="GO:0008168">
    <property type="term" value="F:methyltransferase activity"/>
    <property type="evidence" value="ECO:0007669"/>
    <property type="project" value="UniProtKB-KW"/>
</dbReference>
<feature type="active site" description="Proton acceptor" evidence="8 9">
    <location>
        <position position="24"/>
    </location>
</feature>
<dbReference type="GO" id="GO:0032259">
    <property type="term" value="P:methylation"/>
    <property type="evidence" value="ECO:0007669"/>
    <property type="project" value="UniProtKB-KW"/>
</dbReference>
<evidence type="ECO:0000256" key="10">
    <source>
        <dbReference type="PIRSR" id="PIRSR001399-2"/>
    </source>
</evidence>
<name>U2WDD1_9PROT</name>
<evidence type="ECO:0000256" key="1">
    <source>
        <dbReference type="ARBA" id="ARBA00001864"/>
    </source>
</evidence>
<comment type="pathway">
    <text evidence="2 8">Metabolic intermediate biosynthesis; chorismate biosynthesis; chorismate from D-erythrose 4-phosphate and phosphoenolpyruvate: step 3/7.</text>
</comment>
<dbReference type="PANTHER" id="PTHR21272">
    <property type="entry name" value="CATABOLIC 3-DEHYDROQUINASE"/>
    <property type="match status" value="1"/>
</dbReference>
<feature type="binding site" evidence="8 10">
    <location>
        <position position="75"/>
    </location>
    <ligand>
        <name>substrate</name>
    </ligand>
</feature>
<evidence type="ECO:0000313" key="13">
    <source>
        <dbReference type="Proteomes" id="UP000016762"/>
    </source>
</evidence>
<evidence type="ECO:0000256" key="2">
    <source>
        <dbReference type="ARBA" id="ARBA00004902"/>
    </source>
</evidence>
<dbReference type="eggNOG" id="COG0757">
    <property type="taxonomic scope" value="Bacteria"/>
</dbReference>
<evidence type="ECO:0000256" key="11">
    <source>
        <dbReference type="PIRSR" id="PIRSR001399-3"/>
    </source>
</evidence>
<dbReference type="SUPFAM" id="SSF52304">
    <property type="entry name" value="Type II 3-dehydroquinate dehydratase"/>
    <property type="match status" value="1"/>
</dbReference>
<dbReference type="EMBL" id="AWXE01000001">
    <property type="protein sequence ID" value="ERL47549.1"/>
    <property type="molecule type" value="Genomic_DNA"/>
</dbReference>
<evidence type="ECO:0000256" key="9">
    <source>
        <dbReference type="PIRSR" id="PIRSR001399-1"/>
    </source>
</evidence>
<feature type="binding site" evidence="8 10">
    <location>
        <begin position="102"/>
        <end position="103"/>
    </location>
    <ligand>
        <name>substrate</name>
    </ligand>
</feature>
<dbReference type="GO" id="GO:0009073">
    <property type="term" value="P:aromatic amino acid family biosynthetic process"/>
    <property type="evidence" value="ECO:0007669"/>
    <property type="project" value="UniProtKB-KW"/>
</dbReference>
<keyword evidence="8" id="KW-0028">Amino-acid biosynthesis</keyword>
<feature type="binding site" evidence="8 10">
    <location>
        <position position="88"/>
    </location>
    <ligand>
        <name>substrate</name>
    </ligand>
</feature>
<dbReference type="Gene3D" id="3.40.50.9100">
    <property type="entry name" value="Dehydroquinase, class II"/>
    <property type="match status" value="1"/>
</dbReference>
<organism evidence="12 13">
    <name type="scientific">Candidatus Micropelagius thuwalensis</name>
    <dbReference type="NCBI Taxonomy" id="1397666"/>
    <lineage>
        <taxon>Bacteria</taxon>
        <taxon>Pseudomonadati</taxon>
        <taxon>Pseudomonadota</taxon>
        <taxon>Alphaproteobacteria</taxon>
        <taxon>PS1 clade</taxon>
        <taxon>Candidatus Micropelagius</taxon>
    </lineage>
</organism>
<dbReference type="GO" id="GO:0003855">
    <property type="term" value="F:3-dehydroquinate dehydratase activity"/>
    <property type="evidence" value="ECO:0007669"/>
    <property type="project" value="UniProtKB-UniRule"/>
</dbReference>
<dbReference type="STRING" id="1397666.RS24_00518"/>
<feature type="binding site" evidence="8 10">
    <location>
        <position position="112"/>
    </location>
    <ligand>
        <name>substrate</name>
    </ligand>
</feature>
<accession>U2WDD1</accession>
<comment type="similarity">
    <text evidence="3 8">Belongs to the type-II 3-dehydroquinase family.</text>
</comment>
<feature type="binding site" evidence="8 10">
    <location>
        <position position="81"/>
    </location>
    <ligand>
        <name>substrate</name>
    </ligand>
</feature>
<dbReference type="EC" id="4.2.1.10" evidence="5 8"/>
<dbReference type="UniPathway" id="UPA00053">
    <property type="reaction ID" value="UER00086"/>
</dbReference>
<dbReference type="AlphaFoldDB" id="U2WDD1"/>
<comment type="catalytic activity">
    <reaction evidence="1 8">
        <text>3-dehydroquinate = 3-dehydroshikimate + H2O</text>
        <dbReference type="Rhea" id="RHEA:21096"/>
        <dbReference type="ChEBI" id="CHEBI:15377"/>
        <dbReference type="ChEBI" id="CHEBI:16630"/>
        <dbReference type="ChEBI" id="CHEBI:32364"/>
        <dbReference type="EC" id="4.2.1.10"/>
    </reaction>
</comment>
<dbReference type="NCBIfam" id="NF003806">
    <property type="entry name" value="PRK05395.1-3"/>
    <property type="match status" value="1"/>
</dbReference>
<dbReference type="InterPro" id="IPR036441">
    <property type="entry name" value="DHquinase_II_sf"/>
</dbReference>
<keyword evidence="12" id="KW-0808">Transferase</keyword>
<dbReference type="CDD" id="cd00466">
    <property type="entry name" value="DHQase_II"/>
    <property type="match status" value="1"/>
</dbReference>
<comment type="caution">
    <text evidence="12">The sequence shown here is derived from an EMBL/GenBank/DDBJ whole genome shotgun (WGS) entry which is preliminary data.</text>
</comment>
<keyword evidence="6 8" id="KW-0057">Aromatic amino acid biosynthesis</keyword>
<dbReference type="GO" id="GO:0019631">
    <property type="term" value="P:quinate catabolic process"/>
    <property type="evidence" value="ECO:0007669"/>
    <property type="project" value="TreeGrafter"/>
</dbReference>
<dbReference type="NCBIfam" id="NF003805">
    <property type="entry name" value="PRK05395.1-2"/>
    <property type="match status" value="1"/>
</dbReference>
<comment type="function">
    <text evidence="8">Catalyzes a trans-dehydration via an enolate intermediate.</text>
</comment>
<dbReference type="RefSeq" id="WP_021776567.1">
    <property type="nucleotide sequence ID" value="NZ_AWXE01000001.1"/>
</dbReference>
<feature type="site" description="Transition state stabilizer" evidence="8 11">
    <location>
        <position position="19"/>
    </location>
</feature>
<evidence type="ECO:0000256" key="3">
    <source>
        <dbReference type="ARBA" id="ARBA00011037"/>
    </source>
</evidence>
<dbReference type="PIRSF" id="PIRSF001399">
    <property type="entry name" value="DHquinase_II"/>
    <property type="match status" value="1"/>
</dbReference>
<dbReference type="GO" id="GO:0009423">
    <property type="term" value="P:chorismate biosynthetic process"/>
    <property type="evidence" value="ECO:0007669"/>
    <property type="project" value="UniProtKB-UniRule"/>
</dbReference>
<evidence type="ECO:0000256" key="8">
    <source>
        <dbReference type="HAMAP-Rule" id="MF_00169"/>
    </source>
</evidence>
<evidence type="ECO:0000256" key="6">
    <source>
        <dbReference type="ARBA" id="ARBA00023141"/>
    </source>
</evidence>
<dbReference type="HAMAP" id="MF_00169">
    <property type="entry name" value="AroQ"/>
    <property type="match status" value="1"/>
</dbReference>
<dbReference type="OrthoDB" id="9790793at2"/>
<evidence type="ECO:0000256" key="4">
    <source>
        <dbReference type="ARBA" id="ARBA00011193"/>
    </source>
</evidence>
<dbReference type="NCBIfam" id="TIGR01088">
    <property type="entry name" value="aroQ"/>
    <property type="match status" value="1"/>
</dbReference>
<dbReference type="Proteomes" id="UP000016762">
    <property type="component" value="Unassembled WGS sequence"/>
</dbReference>
<protein>
    <recommendedName>
        <fullName evidence="5 8">3-dehydroquinate dehydratase</fullName>
        <shortName evidence="8">3-dehydroquinase</shortName>
        <ecNumber evidence="5 8">4.2.1.10</ecNumber>
    </recommendedName>
    <alternativeName>
        <fullName evidence="8">Type II DHQase</fullName>
    </alternativeName>
</protein>
<evidence type="ECO:0000256" key="5">
    <source>
        <dbReference type="ARBA" id="ARBA00012060"/>
    </source>
</evidence>
<keyword evidence="7 8" id="KW-0456">Lyase</keyword>
<dbReference type="GO" id="GO:0008652">
    <property type="term" value="P:amino acid biosynthetic process"/>
    <property type="evidence" value="ECO:0007669"/>
    <property type="project" value="UniProtKB-KW"/>
</dbReference>
<gene>
    <name evidence="12" type="primary">panB</name>
    <name evidence="8" type="synonym">aroQ</name>
    <name evidence="12" type="ORF">RS24_00518</name>
</gene>
<keyword evidence="13" id="KW-1185">Reference proteome</keyword>
<dbReference type="Pfam" id="PF01220">
    <property type="entry name" value="DHquinase_II"/>
    <property type="match status" value="1"/>
</dbReference>
<comment type="subunit">
    <text evidence="4 8">Homododecamer.</text>
</comment>
<reference evidence="12 13" key="1">
    <citation type="journal article" date="2014" name="FEMS Microbiol. Ecol.">
        <title>Genomic differentiation among two strains of the PS1 clade isolated from geographically separated marine habitats.</title>
        <authorList>
            <person name="Jimenez-Infante F."/>
            <person name="Ngugi D.K."/>
            <person name="Alam I."/>
            <person name="Rashid M."/>
            <person name="Baalawi W."/>
            <person name="Kamau A.A."/>
            <person name="Bajic V.B."/>
            <person name="Stingl U."/>
        </authorList>
    </citation>
    <scope>NUCLEOTIDE SEQUENCE [LARGE SCALE GENOMIC DNA]</scope>
    <source>
        <strain evidence="12 13">RS24</strain>
    </source>
</reference>
<sequence>MAKTIYIFNGPNLNLLGTREPEIYGTTTLADIEAMCLKHAEKHGLSVSFHQSNDEGALVELIQKARSSGMGVIINAGAYTHTSVAILDAILALEIPVVEVHLSNLFKREEFRHHSFITPAAQGLICGLGAQGYVMAIDYLSQS</sequence>
<evidence type="ECO:0000313" key="12">
    <source>
        <dbReference type="EMBL" id="ERL47549.1"/>
    </source>
</evidence>
<evidence type="ECO:0000256" key="7">
    <source>
        <dbReference type="ARBA" id="ARBA00023239"/>
    </source>
</evidence>
<dbReference type="PANTHER" id="PTHR21272:SF3">
    <property type="entry name" value="CATABOLIC 3-DEHYDROQUINASE"/>
    <property type="match status" value="1"/>
</dbReference>
<proteinExistence type="inferred from homology"/>
<feature type="active site" description="Proton donor" evidence="8 9">
    <location>
        <position position="101"/>
    </location>
</feature>
<keyword evidence="12" id="KW-0489">Methyltransferase</keyword>
<dbReference type="InterPro" id="IPR001874">
    <property type="entry name" value="DHquinase_II"/>
</dbReference>
<dbReference type="NCBIfam" id="NF003807">
    <property type="entry name" value="PRK05395.1-4"/>
    <property type="match status" value="1"/>
</dbReference>